<evidence type="ECO:0000313" key="2">
    <source>
        <dbReference type="Proteomes" id="UP000051296"/>
    </source>
</evidence>
<name>A0A0R2FPN5_9LACO</name>
<dbReference type="Proteomes" id="UP000051296">
    <property type="component" value="Unassembled WGS sequence"/>
</dbReference>
<dbReference type="EMBL" id="JQAX01000007">
    <property type="protein sequence ID" value="KRN30384.1"/>
    <property type="molecule type" value="Genomic_DNA"/>
</dbReference>
<dbReference type="InParanoid" id="A0A0R2FPN5"/>
<gene>
    <name evidence="1" type="ORF">IV68_GL001337</name>
</gene>
<reference evidence="1 2" key="1">
    <citation type="journal article" date="2015" name="Genome Announc.">
        <title>Expanding the biotechnology potential of lactobacilli through comparative genomics of 213 strains and associated genera.</title>
        <authorList>
            <person name="Sun Z."/>
            <person name="Harris H.M."/>
            <person name="McCann A."/>
            <person name="Guo C."/>
            <person name="Argimon S."/>
            <person name="Zhang W."/>
            <person name="Yang X."/>
            <person name="Jeffery I.B."/>
            <person name="Cooney J.C."/>
            <person name="Kagawa T.F."/>
            <person name="Liu W."/>
            <person name="Song Y."/>
            <person name="Salvetti E."/>
            <person name="Wrobel A."/>
            <person name="Rasinkangas P."/>
            <person name="Parkhill J."/>
            <person name="Rea M.C."/>
            <person name="O'Sullivan O."/>
            <person name="Ritari J."/>
            <person name="Douillard F.P."/>
            <person name="Paul Ross R."/>
            <person name="Yang R."/>
            <person name="Briner A.E."/>
            <person name="Felis G.E."/>
            <person name="de Vos W.M."/>
            <person name="Barrangou R."/>
            <person name="Klaenhammer T.R."/>
            <person name="Caufield P.W."/>
            <person name="Cui Y."/>
            <person name="Zhang H."/>
            <person name="O'Toole P.W."/>
        </authorList>
    </citation>
    <scope>NUCLEOTIDE SEQUENCE [LARGE SCALE GENOMIC DNA]</scope>
    <source>
        <strain evidence="1 2">DSM 20190</strain>
    </source>
</reference>
<protein>
    <submittedName>
        <fullName evidence="1">Uncharacterized protein</fullName>
    </submittedName>
</protein>
<sequence length="51" mass="5881">MQAHWFGLFRVRSPLLPESIFLSAPTANEMFQFTAFTIKLTMYSSVDNLQP</sequence>
<accession>A0A0R2FPN5</accession>
<keyword evidence="2" id="KW-1185">Reference proteome</keyword>
<dbReference type="AlphaFoldDB" id="A0A0R2FPN5"/>
<evidence type="ECO:0000313" key="1">
    <source>
        <dbReference type="EMBL" id="KRN30384.1"/>
    </source>
</evidence>
<organism evidence="1 2">
    <name type="scientific">Weissella halotolerans DSM 20190</name>
    <dbReference type="NCBI Taxonomy" id="1123500"/>
    <lineage>
        <taxon>Bacteria</taxon>
        <taxon>Bacillati</taxon>
        <taxon>Bacillota</taxon>
        <taxon>Bacilli</taxon>
        <taxon>Lactobacillales</taxon>
        <taxon>Lactobacillaceae</taxon>
        <taxon>Weissella</taxon>
    </lineage>
</organism>
<comment type="caution">
    <text evidence="1">The sequence shown here is derived from an EMBL/GenBank/DDBJ whole genome shotgun (WGS) entry which is preliminary data.</text>
</comment>
<proteinExistence type="predicted"/>